<dbReference type="PANTHER" id="PTHR39201">
    <property type="entry name" value="EXPORTED PROTEIN-RELATED"/>
    <property type="match status" value="1"/>
</dbReference>
<dbReference type="PANTHER" id="PTHR39201:SF1">
    <property type="entry name" value="FLAVODOXIN-LIKE DOMAIN-CONTAINING PROTEIN"/>
    <property type="match status" value="1"/>
</dbReference>
<dbReference type="EMBL" id="ADLJ01000007">
    <property type="protein sequence ID" value="EHF00228.1"/>
    <property type="molecule type" value="Genomic_DNA"/>
</dbReference>
<feature type="domain" description="Flavodoxin-like" evidence="1">
    <location>
        <begin position="25"/>
        <end position="166"/>
    </location>
</feature>
<evidence type="ECO:0000313" key="3">
    <source>
        <dbReference type="Proteomes" id="UP000003763"/>
    </source>
</evidence>
<dbReference type="GO" id="GO:0016651">
    <property type="term" value="F:oxidoreductase activity, acting on NAD(P)H"/>
    <property type="evidence" value="ECO:0007669"/>
    <property type="project" value="UniProtKB-ARBA"/>
</dbReference>
<dbReference type="InterPro" id="IPR029039">
    <property type="entry name" value="Flavoprotein-like_sf"/>
</dbReference>
<dbReference type="Proteomes" id="UP000003763">
    <property type="component" value="Unassembled WGS sequence"/>
</dbReference>
<gene>
    <name evidence="2" type="ORF">HMPREF9469_01142</name>
</gene>
<organism evidence="2 3">
    <name type="scientific">[Clostridium] citroniae WAL-17108</name>
    <dbReference type="NCBI Taxonomy" id="742733"/>
    <lineage>
        <taxon>Bacteria</taxon>
        <taxon>Bacillati</taxon>
        <taxon>Bacillota</taxon>
        <taxon>Clostridia</taxon>
        <taxon>Lachnospirales</taxon>
        <taxon>Lachnospiraceae</taxon>
        <taxon>Enterocloster</taxon>
    </lineage>
</organism>
<dbReference type="HOGENOM" id="CLU_068890_0_0_9"/>
<dbReference type="eggNOG" id="COG0716">
    <property type="taxonomic scope" value="Bacteria"/>
</dbReference>
<accession>G5HEI0</accession>
<dbReference type="Pfam" id="PF12682">
    <property type="entry name" value="Flavodoxin_4"/>
    <property type="match status" value="1"/>
</dbReference>
<dbReference type="GO" id="GO:0010181">
    <property type="term" value="F:FMN binding"/>
    <property type="evidence" value="ECO:0007669"/>
    <property type="project" value="InterPro"/>
</dbReference>
<comment type="caution">
    <text evidence="2">The sequence shown here is derived from an EMBL/GenBank/DDBJ whole genome shotgun (WGS) entry which is preliminary data.</text>
</comment>
<dbReference type="InterPro" id="IPR008254">
    <property type="entry name" value="Flavodoxin/NO_synth"/>
</dbReference>
<dbReference type="SUPFAM" id="SSF52218">
    <property type="entry name" value="Flavoproteins"/>
    <property type="match status" value="1"/>
</dbReference>
<evidence type="ECO:0000313" key="2">
    <source>
        <dbReference type="EMBL" id="EHF00228.1"/>
    </source>
</evidence>
<reference evidence="2 3" key="1">
    <citation type="submission" date="2011-08" db="EMBL/GenBank/DDBJ databases">
        <title>The Genome Sequence of Clostridium citroniae WAL-17108.</title>
        <authorList>
            <consortium name="The Broad Institute Genome Sequencing Platform"/>
            <person name="Earl A."/>
            <person name="Ward D."/>
            <person name="Feldgarden M."/>
            <person name="Gevers D."/>
            <person name="Finegold S.M."/>
            <person name="Summanen P.H."/>
            <person name="Molitoris D.R."/>
            <person name="Vaisanen M.L."/>
            <person name="Daigneault M."/>
            <person name="Allen-Vercoe E."/>
            <person name="Young S.K."/>
            <person name="Zeng Q."/>
            <person name="Gargeya S."/>
            <person name="Fitzgerald M."/>
            <person name="Haas B."/>
            <person name="Abouelleil A."/>
            <person name="Alvarado L."/>
            <person name="Arachchi H.M."/>
            <person name="Berlin A."/>
            <person name="Brown A."/>
            <person name="Chapman S.B."/>
            <person name="Chen Z."/>
            <person name="Dunbar C."/>
            <person name="Freedman E."/>
            <person name="Gearin G."/>
            <person name="Gellesch M."/>
            <person name="Goldberg J."/>
            <person name="Griggs A."/>
            <person name="Gujja S."/>
            <person name="Heiman D."/>
            <person name="Howarth C."/>
            <person name="Larson L."/>
            <person name="Lui A."/>
            <person name="MacDonald P.J.P."/>
            <person name="Montmayeur A."/>
            <person name="Murphy C."/>
            <person name="Neiman D."/>
            <person name="Pearson M."/>
            <person name="Priest M."/>
            <person name="Roberts A."/>
            <person name="Saif S."/>
            <person name="Shea T."/>
            <person name="Shenoy N."/>
            <person name="Sisk P."/>
            <person name="Stolte C."/>
            <person name="Sykes S."/>
            <person name="Wortman J."/>
            <person name="Nusbaum C."/>
            <person name="Birren B."/>
        </authorList>
    </citation>
    <scope>NUCLEOTIDE SEQUENCE [LARGE SCALE GENOMIC DNA]</scope>
    <source>
        <strain evidence="2 3">WAL-17108</strain>
    </source>
</reference>
<protein>
    <recommendedName>
        <fullName evidence="1">Flavodoxin-like domain-containing protein</fullName>
    </recommendedName>
</protein>
<dbReference type="PATRIC" id="fig|742733.3.peg.1165"/>
<dbReference type="Gene3D" id="3.40.50.360">
    <property type="match status" value="1"/>
</dbReference>
<sequence length="174" mass="19541">MKTLIAYFSRKGNNYVNGTIRSLSVGNTKAAAEMIAKLTCGDQFEIEPAIPYSEDYDECTRQALKDLKSGARPKLRRKLDSIAEYDVIYLGYPNYWGTMPVHVFLFLESYDFSGKIIMPFCTHEGSGMANSEIDIRRICPGAKVEKGLAIHGADVQRAGKAIEKWVWMFQNGGR</sequence>
<evidence type="ECO:0000259" key="1">
    <source>
        <dbReference type="Pfam" id="PF12682"/>
    </source>
</evidence>
<dbReference type="RefSeq" id="WP_007860035.1">
    <property type="nucleotide sequence ID" value="NZ_JH376420.1"/>
</dbReference>
<name>G5HEI0_9FIRM</name>
<dbReference type="AlphaFoldDB" id="G5HEI0"/>
<proteinExistence type="predicted"/>